<reference evidence="1" key="1">
    <citation type="journal article" date="2015" name="Nature">
        <title>Complex archaea that bridge the gap between prokaryotes and eukaryotes.</title>
        <authorList>
            <person name="Spang A."/>
            <person name="Saw J.H."/>
            <person name="Jorgensen S.L."/>
            <person name="Zaremba-Niedzwiedzka K."/>
            <person name="Martijn J."/>
            <person name="Lind A.E."/>
            <person name="van Eijk R."/>
            <person name="Schleper C."/>
            <person name="Guy L."/>
            <person name="Ettema T.J."/>
        </authorList>
    </citation>
    <scope>NUCLEOTIDE SEQUENCE</scope>
</reference>
<sequence>MGLYIKLQRNYDTNEDSMLILYQMVIERLITHFNFNPIKDYTLWIGDFEEKELDKSRDLEIKSLQSLVESHRKKIKEKTGIHSHYSISVEGIIELQKDDNTKEKVIVNVLGTCTQFKDLYGNVWIQFYNASQKWQNYFILEKDASEINRNKLYSLIDDVKIPDLKIYTIFFK</sequence>
<dbReference type="EMBL" id="LAZR01002527">
    <property type="protein sequence ID" value="KKN28884.1"/>
    <property type="molecule type" value="Genomic_DNA"/>
</dbReference>
<name>A0A0F9PFH5_9ZZZZ</name>
<organism evidence="1">
    <name type="scientific">marine sediment metagenome</name>
    <dbReference type="NCBI Taxonomy" id="412755"/>
    <lineage>
        <taxon>unclassified sequences</taxon>
        <taxon>metagenomes</taxon>
        <taxon>ecological metagenomes</taxon>
    </lineage>
</organism>
<accession>A0A0F9PFH5</accession>
<protein>
    <submittedName>
        <fullName evidence="1">Uncharacterized protein</fullName>
    </submittedName>
</protein>
<dbReference type="AlphaFoldDB" id="A0A0F9PFH5"/>
<comment type="caution">
    <text evidence="1">The sequence shown here is derived from an EMBL/GenBank/DDBJ whole genome shotgun (WGS) entry which is preliminary data.</text>
</comment>
<proteinExistence type="predicted"/>
<evidence type="ECO:0000313" key="1">
    <source>
        <dbReference type="EMBL" id="KKN28884.1"/>
    </source>
</evidence>
<gene>
    <name evidence="1" type="ORF">LCGC14_0849720</name>
</gene>